<dbReference type="SUPFAM" id="SSF50998">
    <property type="entry name" value="Quinoprotein alcohol dehydrogenase-like"/>
    <property type="match status" value="1"/>
</dbReference>
<evidence type="ECO:0008006" key="10">
    <source>
        <dbReference type="Google" id="ProtNLM"/>
    </source>
</evidence>
<comment type="subcellular location">
    <subcellularLocation>
        <location evidence="1">Nucleus</location>
    </subcellularLocation>
</comment>
<evidence type="ECO:0000256" key="5">
    <source>
        <dbReference type="SAM" id="MobiDB-lite"/>
    </source>
</evidence>
<dbReference type="GO" id="GO:0006606">
    <property type="term" value="P:protein import into nucleus"/>
    <property type="evidence" value="ECO:0007669"/>
    <property type="project" value="TreeGrafter"/>
</dbReference>
<dbReference type="Gene3D" id="1.25.40.450">
    <property type="entry name" value="Nucleoporin, helical domain, N-terminal subdomain"/>
    <property type="match status" value="1"/>
</dbReference>
<keyword evidence="4" id="KW-0539">Nucleus</keyword>
<evidence type="ECO:0000256" key="2">
    <source>
        <dbReference type="ARBA" id="ARBA00007373"/>
    </source>
</evidence>
<dbReference type="Gene3D" id="1.20.120.1050">
    <property type="match status" value="1"/>
</dbReference>
<dbReference type="GO" id="GO:0006405">
    <property type="term" value="P:RNA export from nucleus"/>
    <property type="evidence" value="ECO:0007669"/>
    <property type="project" value="TreeGrafter"/>
</dbReference>
<name>A0AAW1S8U5_9CHLO</name>
<keyword evidence="3" id="KW-0813">Transport</keyword>
<evidence type="ECO:0000256" key="4">
    <source>
        <dbReference type="ARBA" id="ARBA00023242"/>
    </source>
</evidence>
<feature type="domain" description="Nucleoporin Nup133/Nup155-like C-terminal" evidence="6">
    <location>
        <begin position="664"/>
        <end position="1282"/>
    </location>
</feature>
<evidence type="ECO:0000259" key="7">
    <source>
        <dbReference type="Pfam" id="PF08801"/>
    </source>
</evidence>
<dbReference type="Gene3D" id="1.25.40.440">
    <property type="entry name" value="Nucleoporin, helical domain, central subdomain"/>
    <property type="match status" value="1"/>
</dbReference>
<dbReference type="InterPro" id="IPR042537">
    <property type="entry name" value="Nucleoporin_Nup155_C_2"/>
</dbReference>
<dbReference type="GO" id="GO:0036228">
    <property type="term" value="P:protein localization to nuclear inner membrane"/>
    <property type="evidence" value="ECO:0007669"/>
    <property type="project" value="TreeGrafter"/>
</dbReference>
<protein>
    <recommendedName>
        <fullName evidence="10">Nuclear pore complex protein Nup155</fullName>
    </recommendedName>
</protein>
<organism evidence="8 9">
    <name type="scientific">Apatococcus fuscideae</name>
    <dbReference type="NCBI Taxonomy" id="2026836"/>
    <lineage>
        <taxon>Eukaryota</taxon>
        <taxon>Viridiplantae</taxon>
        <taxon>Chlorophyta</taxon>
        <taxon>core chlorophytes</taxon>
        <taxon>Trebouxiophyceae</taxon>
        <taxon>Chlorellales</taxon>
        <taxon>Chlorellaceae</taxon>
        <taxon>Apatococcus</taxon>
    </lineage>
</organism>
<dbReference type="GO" id="GO:0044611">
    <property type="term" value="C:nuclear pore inner ring"/>
    <property type="evidence" value="ECO:0007669"/>
    <property type="project" value="TreeGrafter"/>
</dbReference>
<comment type="caution">
    <text evidence="8">The sequence shown here is derived from an EMBL/GenBank/DDBJ whole genome shotgun (WGS) entry which is preliminary data.</text>
</comment>
<gene>
    <name evidence="8" type="ORF">WJX84_002249</name>
</gene>
<dbReference type="InterPro" id="IPR004870">
    <property type="entry name" value="Nucleoporin_Nup155"/>
</dbReference>
<evidence type="ECO:0000256" key="3">
    <source>
        <dbReference type="ARBA" id="ARBA00022448"/>
    </source>
</evidence>
<evidence type="ECO:0000259" key="6">
    <source>
        <dbReference type="Pfam" id="PF03177"/>
    </source>
</evidence>
<dbReference type="PANTHER" id="PTHR10350:SF6">
    <property type="entry name" value="NUCLEAR PORE COMPLEX PROTEIN NUP155"/>
    <property type="match status" value="1"/>
</dbReference>
<dbReference type="Pfam" id="PF08801">
    <property type="entry name" value="Nucleoporin_N"/>
    <property type="match status" value="1"/>
</dbReference>
<evidence type="ECO:0000313" key="9">
    <source>
        <dbReference type="Proteomes" id="UP001485043"/>
    </source>
</evidence>
<dbReference type="Pfam" id="PF03177">
    <property type="entry name" value="Nucleoporin_C"/>
    <property type="match status" value="1"/>
</dbReference>
<dbReference type="InterPro" id="IPR007187">
    <property type="entry name" value="Nucleoporin_Nup133/Nup155_C"/>
</dbReference>
<keyword evidence="9" id="KW-1185">Reference proteome</keyword>
<feature type="domain" description="Nucleoporin Nup133/Nup155-like N-terminal" evidence="7">
    <location>
        <begin position="116"/>
        <end position="403"/>
    </location>
</feature>
<comment type="similarity">
    <text evidence="2">Belongs to the non-repetitive/WGA-negative nucleoporin family.</text>
</comment>
<dbReference type="Gene3D" id="1.20.58.1780">
    <property type="match status" value="1"/>
</dbReference>
<dbReference type="InterPro" id="IPR014908">
    <property type="entry name" value="Nucleoporin_Nup133/Nup155_N"/>
</dbReference>
<dbReference type="InterPro" id="IPR011047">
    <property type="entry name" value="Quinoprotein_ADH-like_sf"/>
</dbReference>
<feature type="region of interest" description="Disordered" evidence="5">
    <location>
        <begin position="623"/>
        <end position="646"/>
    </location>
</feature>
<accession>A0AAW1S8U5</accession>
<feature type="compositionally biased region" description="Polar residues" evidence="5">
    <location>
        <begin position="634"/>
        <end position="645"/>
    </location>
</feature>
<proteinExistence type="inferred from homology"/>
<evidence type="ECO:0000313" key="8">
    <source>
        <dbReference type="EMBL" id="KAK9841878.1"/>
    </source>
</evidence>
<reference evidence="8 9" key="1">
    <citation type="journal article" date="2024" name="Nat. Commun.">
        <title>Phylogenomics reveals the evolutionary origins of lichenization in chlorophyte algae.</title>
        <authorList>
            <person name="Puginier C."/>
            <person name="Libourel C."/>
            <person name="Otte J."/>
            <person name="Skaloud P."/>
            <person name="Haon M."/>
            <person name="Grisel S."/>
            <person name="Petersen M."/>
            <person name="Berrin J.G."/>
            <person name="Delaux P.M."/>
            <person name="Dal Grande F."/>
            <person name="Keller J."/>
        </authorList>
    </citation>
    <scope>NUCLEOTIDE SEQUENCE [LARGE SCALE GENOMIC DNA]</scope>
    <source>
        <strain evidence="8 9">SAG 2523</strain>
    </source>
</reference>
<dbReference type="PANTHER" id="PTHR10350">
    <property type="entry name" value="NUCLEAR PORE COMPLEX PROTEIN NUP155"/>
    <property type="match status" value="1"/>
</dbReference>
<dbReference type="GO" id="GO:0000972">
    <property type="term" value="P:transcription-dependent tethering of RNA polymerase II gene DNA at nuclear periphery"/>
    <property type="evidence" value="ECO:0007669"/>
    <property type="project" value="TreeGrafter"/>
</dbReference>
<dbReference type="EMBL" id="JALJOV010001763">
    <property type="protein sequence ID" value="KAK9841878.1"/>
    <property type="molecule type" value="Genomic_DNA"/>
</dbReference>
<dbReference type="InterPro" id="IPR042533">
    <property type="entry name" value="Nucleoporin_Nup155_C_1"/>
</dbReference>
<dbReference type="GO" id="GO:0017056">
    <property type="term" value="F:structural constituent of nuclear pore"/>
    <property type="evidence" value="ECO:0007669"/>
    <property type="project" value="InterPro"/>
</dbReference>
<dbReference type="Proteomes" id="UP001485043">
    <property type="component" value="Unassembled WGS sequence"/>
</dbReference>
<evidence type="ECO:0000256" key="1">
    <source>
        <dbReference type="ARBA" id="ARBA00004123"/>
    </source>
</evidence>
<sequence>MESIERTNGDNCLASLGVSEAWECAYSSARCRWQADQVDTLPAPRLSNTASGRSALTHSVTAEDSSAAWKHVKNVVKDDGKPVDLHALLTHSVRETQYSLQPSGWPSLLRPGTPMVNEMPQRVRERHAMVQSACFCGLLPPLHRAWASVDNSLFLWRFDRWNDVPVEYSGEEQTICAVGLAKPKSGIFVEGIQFLLVVCTPVEVVLLGVCCSPDTQGDPLGEVSLQPLPLYSFPSDNVVMCSVTSTPDGRIFLGGMDGHLYEVQYLPGDTWRHKRCFKECHTSQWVRQLVPSVLRWGAPGAIVSLCLDEQRHLLYARTDKSAIQLFDLGPDGKAIRKVDEISNLAEKAQQAVGGAEVFGNRGSSEARKGVQVVHICPILVSASERLHLLAVTADGRRVYLSASGYVPPAGNQAPRPNMLRAEVAQQAVQLPSASSASPPGSAPGSTRELVVAAACYSNQTLLVAGPAEAGRSRLLMASRDLTTPPLGTHIGLHVSVPGLRETLTELDMRIPGEACSVVALDAEGAFEAEAVGMRDELCTQHLRPPQRFIVASTAGVQEFEKRRPYDILQAILEEGSAEKLEQFFQAYGPAEVACMCLLLATSPASLVSTNVITQARAALENPRLTGEPVMRQGTAGSTGQESMPSPSAGFDMGQAVPVAEPEWSAAHRGLCLYLARILQPAWDEPIARQAAGPSQPPSCPLSKRSLQGWEEKLRSLDAFLGDHQQRMRGVRRTRPAPSGGFFMDPASRLAGRDACGPAAKRPRVEEAVKQEDQRVTQIRAITARAAQAMFLLHKLVEGNLGRLALRLDDSWRSRLLGLQLRSFICTPDGEAVAAQLISLLVTKHLNGSGGEAEKLAEELQKGCPAFFREDDRIFYRASGLLQQAESGQSTPAERADLAREALRLMMQVPLACDLGQVLPQLAYLRSFEGIVDLALKKAAALDPGDLASRPDGDSAREARWESCYQHVMVQLKYLLSPSSVDATAPAAQRVQHLASDDQQALRKVLLQRAMRAPDAYFHEVLYRTLLDMGAISDLLSMETPFLEGYLKKFGGLHDVSAPGGPLLPLNPSQVQHLRVLAKLYSARRRHERAAQVYELLATRHSGLGDSQVSLVLRVADYDNAIMQAKQHGDASTLDNMEVRRQLLAIQLRVLSALLHQSQTPQQPGESDEDRRALNEELIPALQEGPRGIAELYNDFCAKRHLWGFALEMVALAHYTDRPWIQDLWDVYLRQGWDAARSQGNEGQLEKCCLRAASLGEQIHPNPTAFPLPHVALRLEQVAAGAWPEPATPVDNLEKVANVLLKICGATTAGALQSVQSVYDNLLVRRGADEAGSALHAPLLRIRLLRALYFLMSRSLEGCSQVGSRGGLQRAQQEVGSIVNACERYALDAKRLHVQQEADETAAAFESLSSKASQLLTYY</sequence>